<organism evidence="1 2">
    <name type="scientific">Candidatus Thiomargarita nelsonii</name>
    <dbReference type="NCBI Taxonomy" id="1003181"/>
    <lineage>
        <taxon>Bacteria</taxon>
        <taxon>Pseudomonadati</taxon>
        <taxon>Pseudomonadota</taxon>
        <taxon>Gammaproteobacteria</taxon>
        <taxon>Thiotrichales</taxon>
        <taxon>Thiotrichaceae</taxon>
        <taxon>Thiomargarita</taxon>
    </lineage>
</organism>
<gene>
    <name evidence="1" type="ORF">PN36_14120</name>
</gene>
<dbReference type="AlphaFoldDB" id="A0A0A6RYQ5"/>
<name>A0A0A6RYQ5_9GAMM</name>
<sequence length="106" mass="12141">MAFENGMNIMLKPDLSQALINIAHQEGQNIFKWIEKVLQEAIDRKKPIVKNTLSQQIEALERIKQHRAKILASRGEALYIDVATTLDEIREERDANFFTNGAAHCH</sequence>
<reference evidence="1 2" key="1">
    <citation type="journal article" date="2016" name="Front. Microbiol.">
        <title>Single-Cell (Meta-)Genomics of a Dimorphic Candidatus Thiomargarita nelsonii Reveals Genomic Plasticity.</title>
        <authorList>
            <person name="Flood B.E."/>
            <person name="Fliss P."/>
            <person name="Jones D.S."/>
            <person name="Dick G.J."/>
            <person name="Jain S."/>
            <person name="Kaster A.K."/>
            <person name="Winkel M."/>
            <person name="Mussmann M."/>
            <person name="Bailey J."/>
        </authorList>
    </citation>
    <scope>NUCLEOTIDE SEQUENCE [LARGE SCALE GENOMIC DNA]</scope>
    <source>
        <strain evidence="1">Hydrate Ridge</strain>
    </source>
</reference>
<dbReference type="EMBL" id="JSZA02000048">
    <property type="protein sequence ID" value="KHD09026.1"/>
    <property type="molecule type" value="Genomic_DNA"/>
</dbReference>
<protein>
    <submittedName>
        <fullName evidence="1">Uncharacterized protein</fullName>
    </submittedName>
</protein>
<keyword evidence="2" id="KW-1185">Reference proteome</keyword>
<evidence type="ECO:0000313" key="2">
    <source>
        <dbReference type="Proteomes" id="UP000030428"/>
    </source>
</evidence>
<dbReference type="Proteomes" id="UP000030428">
    <property type="component" value="Unassembled WGS sequence"/>
</dbReference>
<comment type="caution">
    <text evidence="1">The sequence shown here is derived from an EMBL/GenBank/DDBJ whole genome shotgun (WGS) entry which is preliminary data.</text>
</comment>
<evidence type="ECO:0000313" key="1">
    <source>
        <dbReference type="EMBL" id="KHD09026.1"/>
    </source>
</evidence>
<accession>A0A0A6RYQ5</accession>
<proteinExistence type="predicted"/>